<evidence type="ECO:0000256" key="3">
    <source>
        <dbReference type="ARBA" id="ARBA00022448"/>
    </source>
</evidence>
<dbReference type="SUPFAM" id="SSF161070">
    <property type="entry name" value="SNF-like"/>
    <property type="match status" value="1"/>
</dbReference>
<dbReference type="PANTHER" id="PTHR11616:SF265">
    <property type="entry name" value="TRANSPORTER"/>
    <property type="match status" value="1"/>
</dbReference>
<dbReference type="PROSITE" id="PS50267">
    <property type="entry name" value="NA_NEUROTRAN_SYMP_3"/>
    <property type="match status" value="1"/>
</dbReference>
<evidence type="ECO:0000256" key="7">
    <source>
        <dbReference type="ARBA" id="ARBA00023136"/>
    </source>
</evidence>
<dbReference type="PANTHER" id="PTHR11616">
    <property type="entry name" value="SODIUM/CHLORIDE DEPENDENT TRANSPORTER"/>
    <property type="match status" value="1"/>
</dbReference>
<comment type="similarity">
    <text evidence="2">Belongs to the sodium:neurotransmitter symporter (SNF) (TC 2.A.22) family.</text>
</comment>
<reference evidence="8 9" key="1">
    <citation type="journal article" date="2015" name="Parasit. Vectors">
        <title>Draft genome of the scabies mite.</title>
        <authorList>
            <person name="Rider S.D.Jr."/>
            <person name="Morgan M.S."/>
            <person name="Arlian L.G."/>
        </authorList>
    </citation>
    <scope>NUCLEOTIDE SEQUENCE [LARGE SCALE GENOMIC DNA]</scope>
    <source>
        <strain evidence="8">Arlian Lab</strain>
    </source>
</reference>
<gene>
    <name evidence="8" type="ORF">QR98_0013640</name>
</gene>
<sequence length="198" mass="23485">MEGFFTAIIDEWAYYLRPHKELFILAVCTVSYSIGIIFVVKGGMYWFQLFDYYAASGFALLFLIFFEVVAISWSYGVNRYYSNLNKMLKFNLPIWWKMCWCVFTPSNGSEKLVFCFSLYQYKPLKYMNYEYPWWGQAIGWFLALSSMVCIPGYAVYLYCVTPGTFNERLKAMFRPDIPQIEDEIRRRSRIDTESVTQV</sequence>
<dbReference type="PRINTS" id="PR00176">
    <property type="entry name" value="NANEUSMPORT"/>
</dbReference>
<dbReference type="VEuPathDB" id="VectorBase:SSCA004339"/>
<keyword evidence="5" id="KW-0769">Symport</keyword>
<protein>
    <submittedName>
        <fullName evidence="8">GABA transporter-like protein</fullName>
    </submittedName>
</protein>
<comment type="caution">
    <text evidence="8">The sequence shown here is derived from an EMBL/GenBank/DDBJ whole genome shotgun (WGS) entry which is preliminary data.</text>
</comment>
<comment type="subcellular location">
    <subcellularLocation>
        <location evidence="1">Membrane</location>
        <topology evidence="1">Multi-pass membrane protein</topology>
    </subcellularLocation>
</comment>
<dbReference type="GO" id="GO:0043005">
    <property type="term" value="C:neuron projection"/>
    <property type="evidence" value="ECO:0007669"/>
    <property type="project" value="TreeGrafter"/>
</dbReference>
<dbReference type="InterPro" id="IPR037272">
    <property type="entry name" value="SNS_sf"/>
</dbReference>
<evidence type="ECO:0000256" key="1">
    <source>
        <dbReference type="ARBA" id="ARBA00004141"/>
    </source>
</evidence>
<keyword evidence="6" id="KW-1133">Transmembrane helix</keyword>
<dbReference type="GO" id="GO:0005886">
    <property type="term" value="C:plasma membrane"/>
    <property type="evidence" value="ECO:0007669"/>
    <property type="project" value="TreeGrafter"/>
</dbReference>
<keyword evidence="7" id="KW-0472">Membrane</keyword>
<evidence type="ECO:0000256" key="5">
    <source>
        <dbReference type="ARBA" id="ARBA00022847"/>
    </source>
</evidence>
<keyword evidence="4" id="KW-0812">Transmembrane</keyword>
<dbReference type="InterPro" id="IPR000175">
    <property type="entry name" value="Na/ntran_symport"/>
</dbReference>
<dbReference type="EMBL" id="JXLN01003301">
    <property type="protein sequence ID" value="KPM02938.1"/>
    <property type="molecule type" value="Genomic_DNA"/>
</dbReference>
<dbReference type="OrthoDB" id="6581954at2759"/>
<dbReference type="Pfam" id="PF00209">
    <property type="entry name" value="SNF"/>
    <property type="match status" value="1"/>
</dbReference>
<proteinExistence type="inferred from homology"/>
<dbReference type="GO" id="GO:0005332">
    <property type="term" value="F:gamma-aminobutyric acid:sodium:chloride symporter activity"/>
    <property type="evidence" value="ECO:0007669"/>
    <property type="project" value="TreeGrafter"/>
</dbReference>
<evidence type="ECO:0000313" key="9">
    <source>
        <dbReference type="Proteomes" id="UP000616769"/>
    </source>
</evidence>
<organism evidence="8 9">
    <name type="scientific">Sarcoptes scabiei</name>
    <name type="common">Itch mite</name>
    <name type="synonym">Acarus scabiei</name>
    <dbReference type="NCBI Taxonomy" id="52283"/>
    <lineage>
        <taxon>Eukaryota</taxon>
        <taxon>Metazoa</taxon>
        <taxon>Ecdysozoa</taxon>
        <taxon>Arthropoda</taxon>
        <taxon>Chelicerata</taxon>
        <taxon>Arachnida</taxon>
        <taxon>Acari</taxon>
        <taxon>Acariformes</taxon>
        <taxon>Sarcoptiformes</taxon>
        <taxon>Astigmata</taxon>
        <taxon>Psoroptidia</taxon>
        <taxon>Sarcoptoidea</taxon>
        <taxon>Sarcoptidae</taxon>
        <taxon>Sarcoptinae</taxon>
        <taxon>Sarcoptes</taxon>
    </lineage>
</organism>
<accession>A0A131ZVR9</accession>
<evidence type="ECO:0000256" key="2">
    <source>
        <dbReference type="ARBA" id="ARBA00006459"/>
    </source>
</evidence>
<evidence type="ECO:0000256" key="4">
    <source>
        <dbReference type="ARBA" id="ARBA00022692"/>
    </source>
</evidence>
<keyword evidence="3" id="KW-0813">Transport</keyword>
<dbReference type="AlphaFoldDB" id="A0A131ZVR9"/>
<evidence type="ECO:0000313" key="8">
    <source>
        <dbReference type="EMBL" id="KPM02938.1"/>
    </source>
</evidence>
<name>A0A131ZVR9_SARSC</name>
<dbReference type="Proteomes" id="UP000616769">
    <property type="component" value="Unassembled WGS sequence"/>
</dbReference>
<evidence type="ECO:0000256" key="6">
    <source>
        <dbReference type="ARBA" id="ARBA00022989"/>
    </source>
</evidence>